<dbReference type="Ensembl" id="ENSPMAT00000009234.1">
    <property type="protein sequence ID" value="ENSPMAP00000009194.1"/>
    <property type="gene ID" value="ENSPMAG00000008350.1"/>
</dbReference>
<dbReference type="PANTHER" id="PTHR11818:SF42">
    <property type="entry name" value="VOLTAGE-GATED HYDROGEN CHANNEL 1"/>
    <property type="match status" value="1"/>
</dbReference>
<dbReference type="Gene3D" id="2.60.20.10">
    <property type="entry name" value="Crystallins"/>
    <property type="match status" value="2"/>
</dbReference>
<dbReference type="OMA" id="QMAEWSE"/>
<feature type="domain" description="Beta/gamma crystallin 'Greek key'" evidence="4">
    <location>
        <begin position="20"/>
        <end position="59"/>
    </location>
</feature>
<dbReference type="InterPro" id="IPR050252">
    <property type="entry name" value="Beta/Gamma-Crystallin"/>
</dbReference>
<dbReference type="PROSITE" id="PS50915">
    <property type="entry name" value="CRYSTALLIN_BETA_GAMMA"/>
    <property type="match status" value="4"/>
</dbReference>
<protein>
    <recommendedName>
        <fullName evidence="4">Beta/gamma crystallin 'Greek key' domain-containing protein</fullName>
    </recommendedName>
</protein>
<comment type="similarity">
    <text evidence="1">Belongs to the beta/gamma-crystallin family.</text>
</comment>
<keyword evidence="3" id="KW-0677">Repeat</keyword>
<dbReference type="HOGENOM" id="CLU_081883_1_0_1"/>
<dbReference type="AlphaFoldDB" id="S4RVF4"/>
<dbReference type="GO" id="GO:0005212">
    <property type="term" value="F:structural constituent of eye lens"/>
    <property type="evidence" value="ECO:0007669"/>
    <property type="project" value="UniProtKB-KW"/>
</dbReference>
<feature type="domain" description="Beta/gamma crystallin 'Greek key'" evidence="4">
    <location>
        <begin position="60"/>
        <end position="103"/>
    </location>
</feature>
<dbReference type="SUPFAM" id="SSF49695">
    <property type="entry name" value="gamma-Crystallin-like"/>
    <property type="match status" value="1"/>
</dbReference>
<dbReference type="STRING" id="7757.ENSPMAP00000009194"/>
<proteinExistence type="inferred from homology"/>
<dbReference type="GeneTree" id="ENSGT00940000163494"/>
<organism evidence="5">
    <name type="scientific">Petromyzon marinus</name>
    <name type="common">Sea lamprey</name>
    <dbReference type="NCBI Taxonomy" id="7757"/>
    <lineage>
        <taxon>Eukaryota</taxon>
        <taxon>Metazoa</taxon>
        <taxon>Chordata</taxon>
        <taxon>Craniata</taxon>
        <taxon>Vertebrata</taxon>
        <taxon>Cyclostomata</taxon>
        <taxon>Hyperoartia</taxon>
        <taxon>Petromyzontiformes</taxon>
        <taxon>Petromyzontidae</taxon>
        <taxon>Petromyzon</taxon>
    </lineage>
</organism>
<dbReference type="SMART" id="SM00247">
    <property type="entry name" value="XTALbg"/>
    <property type="match status" value="2"/>
</dbReference>
<name>S4RVF4_PETMA</name>
<dbReference type="InterPro" id="IPR001064">
    <property type="entry name" value="Beta/gamma_crystallin"/>
</dbReference>
<reference evidence="5" key="1">
    <citation type="submission" date="2025-08" db="UniProtKB">
        <authorList>
            <consortium name="Ensembl"/>
        </authorList>
    </citation>
    <scope>IDENTIFICATION</scope>
</reference>
<accession>S4RVF4</accession>
<feature type="domain" description="Beta/gamma crystallin 'Greek key'" evidence="4">
    <location>
        <begin position="109"/>
        <end position="149"/>
    </location>
</feature>
<dbReference type="InterPro" id="IPR011024">
    <property type="entry name" value="G_crystallin-like"/>
</dbReference>
<sequence length="195" mass="22485">RVLRPVIVNRPSRVPVFRGAQIVFYEKKNFQGRKYESTADCTDLEDMVQGPVSSLRVESGSWVLYERKDFTGTMHVLSPGEFADPTQWQVQGEQYILSCRILRQASGGHRIRLYEKAEFAGDCLELSEDCPVLEGRWGRKDVQSVRVVSGGAWVAYEEPEYRGRQYCMEHGEYRKHQAWGAAGPRVQSLRRFTEY</sequence>
<dbReference type="Pfam" id="PF00030">
    <property type="entry name" value="Crystall"/>
    <property type="match status" value="2"/>
</dbReference>
<dbReference type="PANTHER" id="PTHR11818">
    <property type="entry name" value="BETA/GAMMA CRYSTALLIN"/>
    <property type="match status" value="1"/>
</dbReference>
<dbReference type="FunFam" id="2.60.20.10:FF:000003">
    <property type="entry name" value="Crystallin gamma S"/>
    <property type="match status" value="1"/>
</dbReference>
<evidence type="ECO:0000256" key="2">
    <source>
        <dbReference type="ARBA" id="ARBA00022613"/>
    </source>
</evidence>
<evidence type="ECO:0000256" key="1">
    <source>
        <dbReference type="ARBA" id="ARBA00009646"/>
    </source>
</evidence>
<reference evidence="5" key="2">
    <citation type="submission" date="2025-09" db="UniProtKB">
        <authorList>
            <consortium name="Ensembl"/>
        </authorList>
    </citation>
    <scope>IDENTIFICATION</scope>
</reference>
<dbReference type="PRINTS" id="PR01367">
    <property type="entry name" value="BGCRYSTALLIN"/>
</dbReference>
<evidence type="ECO:0000259" key="4">
    <source>
        <dbReference type="PROSITE" id="PS50915"/>
    </source>
</evidence>
<feature type="domain" description="Beta/gamma crystallin 'Greek key'" evidence="4">
    <location>
        <begin position="151"/>
        <end position="193"/>
    </location>
</feature>
<keyword evidence="2" id="KW-0273">Eye lens protein</keyword>
<evidence type="ECO:0000256" key="3">
    <source>
        <dbReference type="ARBA" id="ARBA00022737"/>
    </source>
</evidence>
<evidence type="ECO:0000313" key="5">
    <source>
        <dbReference type="Ensembl" id="ENSPMAP00000009194.1"/>
    </source>
</evidence>